<dbReference type="SMART" id="SM00060">
    <property type="entry name" value="FN3"/>
    <property type="match status" value="2"/>
</dbReference>
<comment type="caution">
    <text evidence="3">The sequence shown here is derived from an EMBL/GenBank/DDBJ whole genome shotgun (WGS) entry which is preliminary data.</text>
</comment>
<keyword evidence="1" id="KW-0732">Signal</keyword>
<dbReference type="OrthoDB" id="2593160at2"/>
<proteinExistence type="predicted"/>
<feature type="domain" description="Fibronectin type-III" evidence="2">
    <location>
        <begin position="26"/>
        <end position="109"/>
    </location>
</feature>
<dbReference type="EMBL" id="RBZM01000005">
    <property type="protein sequence ID" value="RKP54382.1"/>
    <property type="molecule type" value="Genomic_DNA"/>
</dbReference>
<dbReference type="Gene3D" id="2.60.40.10">
    <property type="entry name" value="Immunoglobulins"/>
    <property type="match status" value="2"/>
</dbReference>
<dbReference type="InterPro" id="IPR013783">
    <property type="entry name" value="Ig-like_fold"/>
</dbReference>
<feature type="chain" id="PRO_5019750239" description="Fibronectin type-III domain-containing protein" evidence="1">
    <location>
        <begin position="27"/>
        <end position="275"/>
    </location>
</feature>
<feature type="signal peptide" evidence="1">
    <location>
        <begin position="1"/>
        <end position="26"/>
    </location>
</feature>
<sequence length="275" mass="28976">MRTRISKFLHCFSLILAIIPVFTAHAATNANATNVTTDSLTLNWTLQSGESFVQIYKDGVYLDSRAGLNSYNVTGLSPCTTYSFNVVGTSGYGSSSTSVTTLGCPTAPVISYTTTYSSISLSWTSSNAVSYDIYKDGSFVANTSSTSYTLGASPSRSYEVKVVAKNATGQTAQSSVWASTPGYSASWTAYNLSGNIRVGGAFTNTNTTYSTSMYITLYRVTGSGDVYVGSTSVYIPAGQTVGGWYPVATGQPLGDYKAVLTSPYAITSGISIGTY</sequence>
<accession>A0A494Y213</accession>
<dbReference type="RefSeq" id="WP_120977487.1">
    <property type="nucleotide sequence ID" value="NZ_RBZM01000005.1"/>
</dbReference>
<dbReference type="InterPro" id="IPR003961">
    <property type="entry name" value="FN3_dom"/>
</dbReference>
<evidence type="ECO:0000313" key="4">
    <source>
        <dbReference type="Proteomes" id="UP000282076"/>
    </source>
</evidence>
<reference evidence="3 4" key="1">
    <citation type="submission" date="2018-10" db="EMBL/GenBank/DDBJ databases">
        <title>Cohnella sp. M2MS4P-1, whole genome shotgun sequence.</title>
        <authorList>
            <person name="Tuo L."/>
        </authorList>
    </citation>
    <scope>NUCLEOTIDE SEQUENCE [LARGE SCALE GENOMIC DNA]</scope>
    <source>
        <strain evidence="3 4">M2MS4P-1</strain>
    </source>
</reference>
<evidence type="ECO:0000256" key="1">
    <source>
        <dbReference type="SAM" id="SignalP"/>
    </source>
</evidence>
<dbReference type="AlphaFoldDB" id="A0A494Y213"/>
<keyword evidence="4" id="KW-1185">Reference proteome</keyword>
<dbReference type="InterPro" id="IPR036116">
    <property type="entry name" value="FN3_sf"/>
</dbReference>
<name>A0A494Y213_9BACL</name>
<evidence type="ECO:0000313" key="3">
    <source>
        <dbReference type="EMBL" id="RKP54382.1"/>
    </source>
</evidence>
<gene>
    <name evidence="3" type="ORF">D7Z26_13585</name>
</gene>
<protein>
    <recommendedName>
        <fullName evidence="2">Fibronectin type-III domain-containing protein</fullName>
    </recommendedName>
</protein>
<dbReference type="PROSITE" id="PS50853">
    <property type="entry name" value="FN3"/>
    <property type="match status" value="1"/>
</dbReference>
<dbReference type="SUPFAM" id="SSF49265">
    <property type="entry name" value="Fibronectin type III"/>
    <property type="match status" value="1"/>
</dbReference>
<dbReference type="Pfam" id="PF00041">
    <property type="entry name" value="fn3"/>
    <property type="match status" value="1"/>
</dbReference>
<organism evidence="3 4">
    <name type="scientific">Cohnella endophytica</name>
    <dbReference type="NCBI Taxonomy" id="2419778"/>
    <lineage>
        <taxon>Bacteria</taxon>
        <taxon>Bacillati</taxon>
        <taxon>Bacillota</taxon>
        <taxon>Bacilli</taxon>
        <taxon>Bacillales</taxon>
        <taxon>Paenibacillaceae</taxon>
        <taxon>Cohnella</taxon>
    </lineage>
</organism>
<dbReference type="Proteomes" id="UP000282076">
    <property type="component" value="Unassembled WGS sequence"/>
</dbReference>
<evidence type="ECO:0000259" key="2">
    <source>
        <dbReference type="PROSITE" id="PS50853"/>
    </source>
</evidence>